<dbReference type="Proteomes" id="UP000022447">
    <property type="component" value="Unassembled WGS sequence"/>
</dbReference>
<dbReference type="OrthoDB" id="7874432at2"/>
<feature type="transmembrane region" description="Helical" evidence="6">
    <location>
        <begin position="111"/>
        <end position="136"/>
    </location>
</feature>
<protein>
    <recommendedName>
        <fullName evidence="9">Protein PsiE</fullName>
    </recommendedName>
</protein>
<evidence type="ECO:0000256" key="3">
    <source>
        <dbReference type="ARBA" id="ARBA00022692"/>
    </source>
</evidence>
<keyword evidence="5 6" id="KW-0472">Membrane</keyword>
<keyword evidence="2" id="KW-1003">Cell membrane</keyword>
<feature type="transmembrane region" description="Helical" evidence="6">
    <location>
        <begin position="12"/>
        <end position="38"/>
    </location>
</feature>
<dbReference type="eggNOG" id="COG3431">
    <property type="taxonomic scope" value="Bacteria"/>
</dbReference>
<proteinExistence type="predicted"/>
<keyword evidence="4 6" id="KW-1133">Transmembrane helix</keyword>
<keyword evidence="3 6" id="KW-0812">Transmembrane</keyword>
<evidence type="ECO:0008006" key="9">
    <source>
        <dbReference type="Google" id="ProtNLM"/>
    </source>
</evidence>
<organism evidence="7 8">
    <name type="scientific">Roseivivax halodurans JCM 10272</name>
    <dbReference type="NCBI Taxonomy" id="1449350"/>
    <lineage>
        <taxon>Bacteria</taxon>
        <taxon>Pseudomonadati</taxon>
        <taxon>Pseudomonadota</taxon>
        <taxon>Alphaproteobacteria</taxon>
        <taxon>Rhodobacterales</taxon>
        <taxon>Roseobacteraceae</taxon>
        <taxon>Roseivivax</taxon>
    </lineage>
</organism>
<comment type="subcellular location">
    <subcellularLocation>
        <location evidence="1">Cell membrane</location>
        <topology evidence="1">Multi-pass membrane protein</topology>
    </subcellularLocation>
</comment>
<dbReference type="EMBL" id="JALZ01000006">
    <property type="protein sequence ID" value="ETX15216.1"/>
    <property type="molecule type" value="Genomic_DNA"/>
</dbReference>
<evidence type="ECO:0000313" key="7">
    <source>
        <dbReference type="EMBL" id="ETX15216.1"/>
    </source>
</evidence>
<evidence type="ECO:0000256" key="6">
    <source>
        <dbReference type="SAM" id="Phobius"/>
    </source>
</evidence>
<gene>
    <name evidence="7" type="ORF">OCH239_18230</name>
</gene>
<dbReference type="RefSeq" id="WP_037260733.1">
    <property type="nucleotide sequence ID" value="NZ_JALZ01000006.1"/>
</dbReference>
<evidence type="ECO:0000256" key="4">
    <source>
        <dbReference type="ARBA" id="ARBA00022989"/>
    </source>
</evidence>
<accession>X7EJ72</accession>
<evidence type="ECO:0000256" key="1">
    <source>
        <dbReference type="ARBA" id="ARBA00004651"/>
    </source>
</evidence>
<dbReference type="InterPro" id="IPR020948">
    <property type="entry name" value="P_starv_induced_PsiE-like"/>
</dbReference>
<dbReference type="STRING" id="1449350.OCH239_18230"/>
<feature type="transmembrane region" description="Helical" evidence="6">
    <location>
        <begin position="86"/>
        <end position="105"/>
    </location>
</feature>
<evidence type="ECO:0000313" key="8">
    <source>
        <dbReference type="Proteomes" id="UP000022447"/>
    </source>
</evidence>
<keyword evidence="8" id="KW-1185">Reference proteome</keyword>
<name>X7EJ72_9RHOB</name>
<dbReference type="AlphaFoldDB" id="X7EJ72"/>
<reference evidence="7 8" key="1">
    <citation type="submission" date="2014-01" db="EMBL/GenBank/DDBJ databases">
        <title>Roseivivax halodurans JCM 10272 Genome Sequencing.</title>
        <authorList>
            <person name="Lai Q."/>
            <person name="Li G."/>
            <person name="Shao Z."/>
        </authorList>
    </citation>
    <scope>NUCLEOTIDE SEQUENCE [LARGE SCALE GENOMIC DNA]</scope>
    <source>
        <strain evidence="7 8">JCM 10272</strain>
    </source>
</reference>
<sequence length="146" mass="15436">MKAIIDAGYGIFARVVAFVLLLGTAAVSVVATASFVQLTYEVATGSIAEVPYSTLQQLFDLLLGAIIALELSHSVHLMVSGERGFAQVRTVLVIGILAVVRKFILIEMEGISGLVLLGLAAAVLALGSAYAMMVWLDRRGEGDRTL</sequence>
<evidence type="ECO:0000256" key="2">
    <source>
        <dbReference type="ARBA" id="ARBA00022475"/>
    </source>
</evidence>
<dbReference type="Pfam" id="PF06146">
    <property type="entry name" value="PsiE"/>
    <property type="match status" value="1"/>
</dbReference>
<comment type="caution">
    <text evidence="7">The sequence shown here is derived from an EMBL/GenBank/DDBJ whole genome shotgun (WGS) entry which is preliminary data.</text>
</comment>
<dbReference type="GO" id="GO:0005886">
    <property type="term" value="C:plasma membrane"/>
    <property type="evidence" value="ECO:0007669"/>
    <property type="project" value="UniProtKB-SubCell"/>
</dbReference>
<evidence type="ECO:0000256" key="5">
    <source>
        <dbReference type="ARBA" id="ARBA00023136"/>
    </source>
</evidence>